<evidence type="ECO:0000313" key="4">
    <source>
        <dbReference type="Proteomes" id="UP000188318"/>
    </source>
</evidence>
<keyword evidence="4" id="KW-1185">Reference proteome</keyword>
<evidence type="ECO:0000313" key="3">
    <source>
        <dbReference type="EMBL" id="OOF99629.1"/>
    </source>
</evidence>
<accession>A0A1R3RYQ8</accession>
<evidence type="ECO:0000256" key="2">
    <source>
        <dbReference type="SAM" id="SignalP"/>
    </source>
</evidence>
<sequence length="121" mass="13230">MKFAIFFIMALLVAMVASAAIPDADDSDVDVTLTLSDEDWSDLNLDFLALDVADDTDDADSGSDVVDRDEDLLNSEPAPADDDEEMGVLDRRCHRRCRQDSHCCHTDVCFGGVCIGPGRYP</sequence>
<dbReference type="VEuPathDB" id="FungiDB:ASPCADRAFT_503622"/>
<evidence type="ECO:0000256" key="1">
    <source>
        <dbReference type="SAM" id="MobiDB-lite"/>
    </source>
</evidence>
<keyword evidence="2" id="KW-0732">Signal</keyword>
<proteinExistence type="predicted"/>
<reference evidence="4" key="1">
    <citation type="journal article" date="2017" name="Genome Biol.">
        <title>Comparative genomics reveals high biological diversity and specific adaptations in the industrially and medically important fungal genus Aspergillus.</title>
        <authorList>
            <person name="de Vries R.P."/>
            <person name="Riley R."/>
            <person name="Wiebenga A."/>
            <person name="Aguilar-Osorio G."/>
            <person name="Amillis S."/>
            <person name="Uchima C.A."/>
            <person name="Anderluh G."/>
            <person name="Asadollahi M."/>
            <person name="Askin M."/>
            <person name="Barry K."/>
            <person name="Battaglia E."/>
            <person name="Bayram O."/>
            <person name="Benocci T."/>
            <person name="Braus-Stromeyer S.A."/>
            <person name="Caldana C."/>
            <person name="Canovas D."/>
            <person name="Cerqueira G.C."/>
            <person name="Chen F."/>
            <person name="Chen W."/>
            <person name="Choi C."/>
            <person name="Clum A."/>
            <person name="Dos Santos R.A."/>
            <person name="Damasio A.R."/>
            <person name="Diallinas G."/>
            <person name="Emri T."/>
            <person name="Fekete E."/>
            <person name="Flipphi M."/>
            <person name="Freyberg S."/>
            <person name="Gallo A."/>
            <person name="Gournas C."/>
            <person name="Habgood R."/>
            <person name="Hainaut M."/>
            <person name="Harispe M.L."/>
            <person name="Henrissat B."/>
            <person name="Hilden K.S."/>
            <person name="Hope R."/>
            <person name="Hossain A."/>
            <person name="Karabika E."/>
            <person name="Karaffa L."/>
            <person name="Karanyi Z."/>
            <person name="Krasevec N."/>
            <person name="Kuo A."/>
            <person name="Kusch H."/>
            <person name="LaButti K."/>
            <person name="Lagendijk E.L."/>
            <person name="Lapidus A."/>
            <person name="Levasseur A."/>
            <person name="Lindquist E."/>
            <person name="Lipzen A."/>
            <person name="Logrieco A.F."/>
            <person name="MacCabe A."/>
            <person name="Maekelae M.R."/>
            <person name="Malavazi I."/>
            <person name="Melin P."/>
            <person name="Meyer V."/>
            <person name="Mielnichuk N."/>
            <person name="Miskei M."/>
            <person name="Molnar A.P."/>
            <person name="Mule G."/>
            <person name="Ngan C.Y."/>
            <person name="Orejas M."/>
            <person name="Orosz E."/>
            <person name="Ouedraogo J.P."/>
            <person name="Overkamp K.M."/>
            <person name="Park H.-S."/>
            <person name="Perrone G."/>
            <person name="Piumi F."/>
            <person name="Punt P.J."/>
            <person name="Ram A.F."/>
            <person name="Ramon A."/>
            <person name="Rauscher S."/>
            <person name="Record E."/>
            <person name="Riano-Pachon D.M."/>
            <person name="Robert V."/>
            <person name="Roehrig J."/>
            <person name="Ruller R."/>
            <person name="Salamov A."/>
            <person name="Salih N.S."/>
            <person name="Samson R.A."/>
            <person name="Sandor E."/>
            <person name="Sanguinetti M."/>
            <person name="Schuetze T."/>
            <person name="Sepcic K."/>
            <person name="Shelest E."/>
            <person name="Sherlock G."/>
            <person name="Sophianopoulou V."/>
            <person name="Squina F.M."/>
            <person name="Sun H."/>
            <person name="Susca A."/>
            <person name="Todd R.B."/>
            <person name="Tsang A."/>
            <person name="Unkles S.E."/>
            <person name="van de Wiele N."/>
            <person name="van Rossen-Uffink D."/>
            <person name="Oliveira J.V."/>
            <person name="Vesth T.C."/>
            <person name="Visser J."/>
            <person name="Yu J.-H."/>
            <person name="Zhou M."/>
            <person name="Andersen M.R."/>
            <person name="Archer D.B."/>
            <person name="Baker S.E."/>
            <person name="Benoit I."/>
            <person name="Brakhage A.A."/>
            <person name="Braus G.H."/>
            <person name="Fischer R."/>
            <person name="Frisvad J.C."/>
            <person name="Goldman G.H."/>
            <person name="Houbraken J."/>
            <person name="Oakley B."/>
            <person name="Pocsi I."/>
            <person name="Scazzocchio C."/>
            <person name="Seiboth B."/>
            <person name="vanKuyk P.A."/>
            <person name="Wortman J."/>
            <person name="Dyer P.S."/>
            <person name="Grigoriev I.V."/>
        </authorList>
    </citation>
    <scope>NUCLEOTIDE SEQUENCE [LARGE SCALE GENOMIC DNA]</scope>
    <source>
        <strain evidence="4">ITEM 5010</strain>
    </source>
</reference>
<dbReference type="Proteomes" id="UP000188318">
    <property type="component" value="Unassembled WGS sequence"/>
</dbReference>
<gene>
    <name evidence="3" type="ORF">ASPCADRAFT_503622</name>
</gene>
<dbReference type="OMA" id="DSHCCHT"/>
<protein>
    <recommendedName>
        <fullName evidence="5">Hydrophobin</fullName>
    </recommendedName>
</protein>
<dbReference type="OrthoDB" id="4458586at2759"/>
<name>A0A1R3RYQ8_ASPC5</name>
<feature type="region of interest" description="Disordered" evidence="1">
    <location>
        <begin position="54"/>
        <end position="85"/>
    </location>
</feature>
<dbReference type="EMBL" id="KV907494">
    <property type="protein sequence ID" value="OOF99629.1"/>
    <property type="molecule type" value="Genomic_DNA"/>
</dbReference>
<evidence type="ECO:0008006" key="5">
    <source>
        <dbReference type="Google" id="ProtNLM"/>
    </source>
</evidence>
<organism evidence="3 4">
    <name type="scientific">Aspergillus carbonarius (strain ITEM 5010)</name>
    <dbReference type="NCBI Taxonomy" id="602072"/>
    <lineage>
        <taxon>Eukaryota</taxon>
        <taxon>Fungi</taxon>
        <taxon>Dikarya</taxon>
        <taxon>Ascomycota</taxon>
        <taxon>Pezizomycotina</taxon>
        <taxon>Eurotiomycetes</taxon>
        <taxon>Eurotiomycetidae</taxon>
        <taxon>Eurotiales</taxon>
        <taxon>Aspergillaceae</taxon>
        <taxon>Aspergillus</taxon>
        <taxon>Aspergillus subgen. Circumdati</taxon>
    </lineage>
</organism>
<dbReference type="AlphaFoldDB" id="A0A1R3RYQ8"/>
<feature type="signal peptide" evidence="2">
    <location>
        <begin position="1"/>
        <end position="19"/>
    </location>
</feature>
<feature type="chain" id="PRO_5012187463" description="Hydrophobin" evidence="2">
    <location>
        <begin position="20"/>
        <end position="121"/>
    </location>
</feature>